<dbReference type="EMBL" id="PYLS01000001">
    <property type="protein sequence ID" value="PST85236.1"/>
    <property type="molecule type" value="Genomic_DNA"/>
</dbReference>
<comment type="caution">
    <text evidence="1">The sequence shown here is derived from an EMBL/GenBank/DDBJ whole genome shotgun (WGS) entry which is preliminary data.</text>
</comment>
<dbReference type="Proteomes" id="UP000240912">
    <property type="component" value="Unassembled WGS sequence"/>
</dbReference>
<proteinExistence type="predicted"/>
<dbReference type="InterPro" id="IPR005901">
    <property type="entry name" value="GLPGLI"/>
</dbReference>
<dbReference type="AlphaFoldDB" id="A0A2T3HS48"/>
<sequence>MATLRQKTTFVLRNPAGGCPRIFMKNLIITFFAFATLSFGKVAGQSVVANYLISQDIYGTGDLSEKKLATIQSRGYLYRQNNQYIYFERPNYLETYPNGSVEIQTGNNQQYSRALCMDTIQRLSFVDMDSLQRIYRPHIAAKHPLRVNYRQSFEADYFSWIMLPEVREINGLKCQKATMSIRDNLQWIVWVATEVPMQAGVLGVIGIPGLIVEADCVPLKTRYVLQSYSVGTSIPQSVFKPAEFLEKFDEMPALRKANLVPKGPSKIQRQAELSNQ</sequence>
<keyword evidence="2" id="KW-1185">Reference proteome</keyword>
<evidence type="ECO:0000313" key="2">
    <source>
        <dbReference type="Proteomes" id="UP000240912"/>
    </source>
</evidence>
<gene>
    <name evidence="1" type="ORF">C7T94_03795</name>
</gene>
<dbReference type="OrthoDB" id="762293at2"/>
<evidence type="ECO:0000313" key="1">
    <source>
        <dbReference type="EMBL" id="PST85236.1"/>
    </source>
</evidence>
<reference evidence="1 2" key="1">
    <citation type="submission" date="2018-03" db="EMBL/GenBank/DDBJ databases">
        <authorList>
            <person name="Keele B.F."/>
        </authorList>
    </citation>
    <scope>NUCLEOTIDE SEQUENCE [LARGE SCALE GENOMIC DNA]</scope>
    <source>
        <strain evidence="1 2">YL28-9</strain>
    </source>
</reference>
<evidence type="ECO:0008006" key="3">
    <source>
        <dbReference type="Google" id="ProtNLM"/>
    </source>
</evidence>
<name>A0A2T3HS48_9SPHI</name>
<organism evidence="1 2">
    <name type="scientific">Pedobacter yulinensis</name>
    <dbReference type="NCBI Taxonomy" id="2126353"/>
    <lineage>
        <taxon>Bacteria</taxon>
        <taxon>Pseudomonadati</taxon>
        <taxon>Bacteroidota</taxon>
        <taxon>Sphingobacteriia</taxon>
        <taxon>Sphingobacteriales</taxon>
        <taxon>Sphingobacteriaceae</taxon>
        <taxon>Pedobacter</taxon>
    </lineage>
</organism>
<accession>A0A2T3HS48</accession>
<protein>
    <recommendedName>
        <fullName evidence="3">GLPGLI family protein</fullName>
    </recommendedName>
</protein>
<dbReference type="NCBIfam" id="TIGR01200">
    <property type="entry name" value="GLPGLI"/>
    <property type="match status" value="1"/>
</dbReference>